<gene>
    <name evidence="8" type="ORF">KX928_17185</name>
</gene>
<evidence type="ECO:0000256" key="5">
    <source>
        <dbReference type="ARBA" id="ARBA00023136"/>
    </source>
</evidence>
<dbReference type="GO" id="GO:0005886">
    <property type="term" value="C:plasma membrane"/>
    <property type="evidence" value="ECO:0007669"/>
    <property type="project" value="UniProtKB-SubCell"/>
</dbReference>
<evidence type="ECO:0000256" key="6">
    <source>
        <dbReference type="SAM" id="MobiDB-lite"/>
    </source>
</evidence>
<dbReference type="AlphaFoldDB" id="A0A9X1FXT2"/>
<feature type="transmembrane region" description="Helical" evidence="7">
    <location>
        <begin position="220"/>
        <end position="242"/>
    </location>
</feature>
<feature type="region of interest" description="Disordered" evidence="6">
    <location>
        <begin position="290"/>
        <end position="315"/>
    </location>
</feature>
<feature type="transmembrane region" description="Helical" evidence="7">
    <location>
        <begin position="101"/>
        <end position="118"/>
    </location>
</feature>
<evidence type="ECO:0000256" key="3">
    <source>
        <dbReference type="ARBA" id="ARBA00022692"/>
    </source>
</evidence>
<keyword evidence="3 7" id="KW-0812">Transmembrane</keyword>
<dbReference type="PANTHER" id="PTHR30213:SF0">
    <property type="entry name" value="UPF0761 MEMBRANE PROTEIN YIHY"/>
    <property type="match status" value="1"/>
</dbReference>
<keyword evidence="5 7" id="KW-0472">Membrane</keyword>
<feature type="transmembrane region" description="Helical" evidence="7">
    <location>
        <begin position="146"/>
        <end position="176"/>
    </location>
</feature>
<evidence type="ECO:0000313" key="9">
    <source>
        <dbReference type="Proteomes" id="UP001138661"/>
    </source>
</evidence>
<dbReference type="PIRSF" id="PIRSF035875">
    <property type="entry name" value="RNase_BN"/>
    <property type="match status" value="1"/>
</dbReference>
<dbReference type="PANTHER" id="PTHR30213">
    <property type="entry name" value="INNER MEMBRANE PROTEIN YHJD"/>
    <property type="match status" value="1"/>
</dbReference>
<dbReference type="Proteomes" id="UP001138661">
    <property type="component" value="Unassembled WGS sequence"/>
</dbReference>
<sequence>MARGRSAETPTELPATGWKDIAFRVKDEIAADRVGLIAAGVAFYGLLALFPAITALVAISGLLIEPSQIVDQLERLSGLMPEEVIQIVTRQATEVAGSREGGLGLAAFAGVLIALYSASKGMASLIEGINVAYDENEERGFIKLKLVTLALTLFLMIGLLVALMATLGLPAVLALLEFGPVFEVLMTAGLWIGLFGLTVFGLSVLYRYAPSRDAPGWKWASPGAIIACLIWVIASAGFAFYVGNFGSYNESFGTLAGVIVLLMWFWISAFIILLGAELNAEMEAQTRQDTTIGPDAPMGSRDAVKADTLGEAAKS</sequence>
<organism evidence="8 9">
    <name type="scientific">Roseobacter insulae</name>
    <dbReference type="NCBI Taxonomy" id="2859783"/>
    <lineage>
        <taxon>Bacteria</taxon>
        <taxon>Pseudomonadati</taxon>
        <taxon>Pseudomonadota</taxon>
        <taxon>Alphaproteobacteria</taxon>
        <taxon>Rhodobacterales</taxon>
        <taxon>Roseobacteraceae</taxon>
        <taxon>Roseobacter</taxon>
    </lineage>
</organism>
<dbReference type="RefSeq" id="WP_219505179.1">
    <property type="nucleotide sequence ID" value="NZ_JAHXDN010000005.1"/>
</dbReference>
<protein>
    <submittedName>
        <fullName evidence="8">YihY/virulence factor BrkB family protein</fullName>
    </submittedName>
</protein>
<evidence type="ECO:0000313" key="8">
    <source>
        <dbReference type="EMBL" id="MBW4709526.1"/>
    </source>
</evidence>
<dbReference type="InterPro" id="IPR017039">
    <property type="entry name" value="Virul_fac_BrkB"/>
</dbReference>
<feature type="transmembrane region" description="Helical" evidence="7">
    <location>
        <begin position="188"/>
        <end position="208"/>
    </location>
</feature>
<comment type="caution">
    <text evidence="8">The sequence shown here is derived from an EMBL/GenBank/DDBJ whole genome shotgun (WGS) entry which is preliminary data.</text>
</comment>
<evidence type="ECO:0000256" key="2">
    <source>
        <dbReference type="ARBA" id="ARBA00022475"/>
    </source>
</evidence>
<dbReference type="Pfam" id="PF03631">
    <property type="entry name" value="Virul_fac_BrkB"/>
    <property type="match status" value="1"/>
</dbReference>
<evidence type="ECO:0000256" key="4">
    <source>
        <dbReference type="ARBA" id="ARBA00022989"/>
    </source>
</evidence>
<accession>A0A9X1FXT2</accession>
<dbReference type="NCBIfam" id="TIGR00765">
    <property type="entry name" value="yihY_not_rbn"/>
    <property type="match status" value="1"/>
</dbReference>
<name>A0A9X1FXT2_9RHOB</name>
<feature type="transmembrane region" description="Helical" evidence="7">
    <location>
        <begin position="254"/>
        <end position="276"/>
    </location>
</feature>
<keyword evidence="4 7" id="KW-1133">Transmembrane helix</keyword>
<feature type="transmembrane region" description="Helical" evidence="7">
    <location>
        <begin position="34"/>
        <end position="64"/>
    </location>
</feature>
<dbReference type="EMBL" id="JAHXDN010000005">
    <property type="protein sequence ID" value="MBW4709526.1"/>
    <property type="molecule type" value="Genomic_DNA"/>
</dbReference>
<keyword evidence="2" id="KW-1003">Cell membrane</keyword>
<comment type="subcellular location">
    <subcellularLocation>
        <location evidence="1">Cell membrane</location>
        <topology evidence="1">Multi-pass membrane protein</topology>
    </subcellularLocation>
</comment>
<reference evidence="8" key="1">
    <citation type="submission" date="2021-07" db="EMBL/GenBank/DDBJ databases">
        <title>Roseobacter insulae sp. nov., isolated from a tidal flat.</title>
        <authorList>
            <person name="Park S."/>
            <person name="Yoon J.-H."/>
        </authorList>
    </citation>
    <scope>NUCLEOTIDE SEQUENCE</scope>
    <source>
        <strain evidence="8">YSTF-M11</strain>
    </source>
</reference>
<keyword evidence="9" id="KW-1185">Reference proteome</keyword>
<proteinExistence type="predicted"/>
<evidence type="ECO:0000256" key="1">
    <source>
        <dbReference type="ARBA" id="ARBA00004651"/>
    </source>
</evidence>
<evidence type="ECO:0000256" key="7">
    <source>
        <dbReference type="SAM" id="Phobius"/>
    </source>
</evidence>